<feature type="domain" description="Metallo-beta-lactamase" evidence="1">
    <location>
        <begin position="8"/>
        <end position="74"/>
    </location>
</feature>
<accession>A0A2N8ZD79</accession>
<proteinExistence type="predicted"/>
<gene>
    <name evidence="2" type="ORF">VTAP4600_A1866</name>
</gene>
<evidence type="ECO:0000259" key="1">
    <source>
        <dbReference type="Pfam" id="PF00753"/>
    </source>
</evidence>
<keyword evidence="3" id="KW-1185">Reference proteome</keyword>
<dbReference type="SUPFAM" id="SSF56281">
    <property type="entry name" value="Metallo-hydrolase/oxidoreductase"/>
    <property type="match status" value="1"/>
</dbReference>
<dbReference type="OrthoDB" id="418728at2"/>
<sequence>MHIDILDAGHGDCLLITCGETLILVDSGPNSFKVRKELIKRLTALLAGRDIDVAIVTHNDDDHIGGYKYLLESGFIIKKFVFNSLDLIAKIVKNNSRQKKISFRQDIDLQNVLNAKGIGVQSFQNEDSPLRFNGITLTALTPNQVILERLNNRAVVVRAQKKISGSNRKETPIAECLLEIQNDRVQFVEDNSLTNKSSISLILEYEEVRVLFLGDCHPSDVIDALKSTEKNGSQFHAVKLSHHGSEKNTSAMVLKTLGETDYIICADKSHHGHPNNKTISRIIHFNKHANIHLSGDNQKLNKMFEACIEQGYPINVSYPENGVNRIVYE</sequence>
<evidence type="ECO:0000313" key="2">
    <source>
        <dbReference type="EMBL" id="SON49845.1"/>
    </source>
</evidence>
<protein>
    <submittedName>
        <fullName evidence="2">Metallo-beta-lactamase domain protein</fullName>
    </submittedName>
</protein>
<dbReference type="EMBL" id="LT960611">
    <property type="protein sequence ID" value="SON49845.1"/>
    <property type="molecule type" value="Genomic_DNA"/>
</dbReference>
<dbReference type="AlphaFoldDB" id="A0A2N8ZD79"/>
<dbReference type="PANTHER" id="PTHR30619:SF1">
    <property type="entry name" value="RECOMBINATION PROTEIN 2"/>
    <property type="match status" value="1"/>
</dbReference>
<name>A0A2N8ZD79_9VIBR</name>
<dbReference type="InterPro" id="IPR036866">
    <property type="entry name" value="RibonucZ/Hydroxyglut_hydro"/>
</dbReference>
<dbReference type="PANTHER" id="PTHR30619">
    <property type="entry name" value="DNA INTERNALIZATION/COMPETENCE PROTEIN COMEC/REC2"/>
    <property type="match status" value="1"/>
</dbReference>
<evidence type="ECO:0000313" key="3">
    <source>
        <dbReference type="Proteomes" id="UP000235828"/>
    </source>
</evidence>
<dbReference type="Pfam" id="PF00753">
    <property type="entry name" value="Lactamase_B"/>
    <property type="match status" value="1"/>
</dbReference>
<dbReference type="RefSeq" id="WP_102522444.1">
    <property type="nucleotide sequence ID" value="NZ_LT960611.1"/>
</dbReference>
<dbReference type="InterPro" id="IPR052159">
    <property type="entry name" value="Competence_DNA_uptake"/>
</dbReference>
<dbReference type="KEGG" id="vta:A1866"/>
<dbReference type="Gene3D" id="3.60.15.10">
    <property type="entry name" value="Ribonuclease Z/Hydroxyacylglutathione hydrolase-like"/>
    <property type="match status" value="1"/>
</dbReference>
<reference evidence="2 3" key="1">
    <citation type="submission" date="2017-10" db="EMBL/GenBank/DDBJ databases">
        <authorList>
            <person name="Banno H."/>
            <person name="Chua N.-H."/>
        </authorList>
    </citation>
    <scope>NUCLEOTIDE SEQUENCE [LARGE SCALE GENOMIC DNA]</scope>
    <source>
        <strain evidence="2">Vibrio tapetis CECT4600</strain>
    </source>
</reference>
<dbReference type="Proteomes" id="UP000235828">
    <property type="component" value="Chromosome A"/>
</dbReference>
<organism evidence="2 3">
    <name type="scientific">Vibrio tapetis subsp. tapetis</name>
    <dbReference type="NCBI Taxonomy" id="1671868"/>
    <lineage>
        <taxon>Bacteria</taxon>
        <taxon>Pseudomonadati</taxon>
        <taxon>Pseudomonadota</taxon>
        <taxon>Gammaproteobacteria</taxon>
        <taxon>Vibrionales</taxon>
        <taxon>Vibrionaceae</taxon>
        <taxon>Vibrio</taxon>
    </lineage>
</organism>
<dbReference type="InterPro" id="IPR001279">
    <property type="entry name" value="Metallo-B-lactamas"/>
</dbReference>